<comment type="caution">
    <text evidence="1">The sequence shown here is derived from an EMBL/GenBank/DDBJ whole genome shotgun (WGS) entry which is preliminary data.</text>
</comment>
<reference evidence="1 2" key="1">
    <citation type="submission" date="2021-08" db="EMBL/GenBank/DDBJ databases">
        <title>Draft genome sequence of Spirulina subsalsa with high tolerance to salinity and hype-accumulation of phycocyanin.</title>
        <authorList>
            <person name="Pei H."/>
            <person name="Jiang L."/>
        </authorList>
    </citation>
    <scope>NUCLEOTIDE SEQUENCE [LARGE SCALE GENOMIC DNA]</scope>
    <source>
        <strain evidence="1 2">FACHB-351</strain>
    </source>
</reference>
<dbReference type="RefSeq" id="WP_265265875.1">
    <property type="nucleotide sequence ID" value="NZ_JAIHOM010000101.1"/>
</dbReference>
<name>A0ABT3L917_9CYAN</name>
<dbReference type="Proteomes" id="UP001526426">
    <property type="component" value="Unassembled WGS sequence"/>
</dbReference>
<dbReference type="EMBL" id="JAIHOM010000101">
    <property type="protein sequence ID" value="MCW6037984.1"/>
    <property type="molecule type" value="Genomic_DNA"/>
</dbReference>
<gene>
    <name evidence="1" type="ORF">K4A83_17130</name>
</gene>
<organism evidence="1 2">
    <name type="scientific">Spirulina subsalsa FACHB-351</name>
    <dbReference type="NCBI Taxonomy" id="234711"/>
    <lineage>
        <taxon>Bacteria</taxon>
        <taxon>Bacillati</taxon>
        <taxon>Cyanobacteriota</taxon>
        <taxon>Cyanophyceae</taxon>
        <taxon>Spirulinales</taxon>
        <taxon>Spirulinaceae</taxon>
        <taxon>Spirulina</taxon>
    </lineage>
</organism>
<evidence type="ECO:0000313" key="1">
    <source>
        <dbReference type="EMBL" id="MCW6037984.1"/>
    </source>
</evidence>
<sequence length="72" mass="8681">MTQKVAHPMVKFQRKVRSLVDSKILKPHDSIWKIAFLYGDDWSYWKNELLEFGFSMQDPVHDLLVVEEWDEE</sequence>
<dbReference type="Pfam" id="PF14217">
    <property type="entry name" value="DUF4327"/>
    <property type="match status" value="1"/>
</dbReference>
<proteinExistence type="predicted"/>
<accession>A0ABT3L917</accession>
<protein>
    <submittedName>
        <fullName evidence="1">DUF4327 family protein</fullName>
    </submittedName>
</protein>
<evidence type="ECO:0000313" key="2">
    <source>
        <dbReference type="Proteomes" id="UP001526426"/>
    </source>
</evidence>
<dbReference type="InterPro" id="IPR025477">
    <property type="entry name" value="DUF4327"/>
</dbReference>
<keyword evidence="2" id="KW-1185">Reference proteome</keyword>